<sequence length="334" mass="37498">MATQYFPSYPSGIGSGRSILTTASWRASNKPLHGFLNLHQVQKRTSPTPTTSRRTSDQLDGGSCVSSLNDHPSLPTKTPHVRRTKVFLGQPSSTSKQAGQAKEGEDHNVRPDPGRNFDARASLLLIEWRLAMLRKWNEKSLADLIKRSKILDLILAAKGHVGSTHLLTRPRRRGGGSSERISTSPTNLSSSPRKEWEIKTENLRNEVLLWIKSLTLVGVRAAVWTLSNLLRRLNLLDLVSIRERRGWTRVDPPPHSWISEAHLHQVPPTANPSTLSRFWHRVVSARTGSDSPIQLRSILKGPSLLVERGMRWNPDQRRVRFEGDSALRCCEVVP</sequence>
<protein>
    <submittedName>
        <fullName evidence="1">Uncharacterized protein</fullName>
    </submittedName>
</protein>
<reference evidence="1 2" key="1">
    <citation type="journal article" date="2018" name="Mol. Biol. Evol.">
        <title>Broad Genomic Sampling Reveals a Smut Pathogenic Ancestry of the Fungal Clade Ustilaginomycotina.</title>
        <authorList>
            <person name="Kijpornyongpan T."/>
            <person name="Mondo S.J."/>
            <person name="Barry K."/>
            <person name="Sandor L."/>
            <person name="Lee J."/>
            <person name="Lipzen A."/>
            <person name="Pangilinan J."/>
            <person name="LaButti K."/>
            <person name="Hainaut M."/>
            <person name="Henrissat B."/>
            <person name="Grigoriev I.V."/>
            <person name="Spatafora J.W."/>
            <person name="Aime M.C."/>
        </authorList>
    </citation>
    <scope>NUCLEOTIDE SEQUENCE [LARGE SCALE GENOMIC DNA]</scope>
    <source>
        <strain evidence="1 2">SA 807</strain>
    </source>
</reference>
<dbReference type="EMBL" id="KZ819704">
    <property type="protein sequence ID" value="PWN53912.1"/>
    <property type="molecule type" value="Genomic_DNA"/>
</dbReference>
<evidence type="ECO:0000313" key="2">
    <source>
        <dbReference type="Proteomes" id="UP000245626"/>
    </source>
</evidence>
<gene>
    <name evidence="1" type="ORF">IE53DRAFT_365932</name>
</gene>
<keyword evidence="2" id="KW-1185">Reference proteome</keyword>
<evidence type="ECO:0000313" key="1">
    <source>
        <dbReference type="EMBL" id="PWN53912.1"/>
    </source>
</evidence>
<name>A0ACD0P776_9BASI</name>
<organism evidence="1 2">
    <name type="scientific">Violaceomyces palustris</name>
    <dbReference type="NCBI Taxonomy" id="1673888"/>
    <lineage>
        <taxon>Eukaryota</taxon>
        <taxon>Fungi</taxon>
        <taxon>Dikarya</taxon>
        <taxon>Basidiomycota</taxon>
        <taxon>Ustilaginomycotina</taxon>
        <taxon>Ustilaginomycetes</taxon>
        <taxon>Violaceomycetales</taxon>
        <taxon>Violaceomycetaceae</taxon>
        <taxon>Violaceomyces</taxon>
    </lineage>
</organism>
<proteinExistence type="predicted"/>
<accession>A0ACD0P776</accession>
<dbReference type="Proteomes" id="UP000245626">
    <property type="component" value="Unassembled WGS sequence"/>
</dbReference>